<dbReference type="RefSeq" id="WP_379881223.1">
    <property type="nucleotide sequence ID" value="NZ_JBHPON010000003.1"/>
</dbReference>
<dbReference type="Pfam" id="PF04389">
    <property type="entry name" value="Peptidase_M28"/>
    <property type="match status" value="1"/>
</dbReference>
<dbReference type="EMBL" id="JBHPON010000003">
    <property type="protein sequence ID" value="MFC6037381.1"/>
    <property type="molecule type" value="Genomic_DNA"/>
</dbReference>
<evidence type="ECO:0000259" key="1">
    <source>
        <dbReference type="Pfam" id="PF04389"/>
    </source>
</evidence>
<gene>
    <name evidence="2" type="ORF">ACFMB1_17630</name>
</gene>
<protein>
    <submittedName>
        <fullName evidence="2">M28 family peptidase</fullName>
    </submittedName>
</protein>
<dbReference type="Gene3D" id="3.50.30.30">
    <property type="match status" value="1"/>
</dbReference>
<dbReference type="SUPFAM" id="SSF52025">
    <property type="entry name" value="PA domain"/>
    <property type="match status" value="1"/>
</dbReference>
<evidence type="ECO:0000313" key="2">
    <source>
        <dbReference type="EMBL" id="MFC6037381.1"/>
    </source>
</evidence>
<dbReference type="CDD" id="cd04820">
    <property type="entry name" value="PA_M28_1_1"/>
    <property type="match status" value="1"/>
</dbReference>
<dbReference type="InterPro" id="IPR045175">
    <property type="entry name" value="M28_fam"/>
</dbReference>
<comment type="caution">
    <text evidence="2">The sequence shown here is derived from an EMBL/GenBank/DDBJ whole genome shotgun (WGS) entry which is preliminary data.</text>
</comment>
<dbReference type="InterPro" id="IPR046450">
    <property type="entry name" value="PA_dom_sf"/>
</dbReference>
<feature type="domain" description="Peptidase M28" evidence="1">
    <location>
        <begin position="327"/>
        <end position="541"/>
    </location>
</feature>
<accession>A0ABW1KZ69</accession>
<dbReference type="PANTHER" id="PTHR12147:SF26">
    <property type="entry name" value="PEPTIDASE M28 DOMAIN-CONTAINING PROTEIN"/>
    <property type="match status" value="1"/>
</dbReference>
<dbReference type="Proteomes" id="UP001596116">
    <property type="component" value="Unassembled WGS sequence"/>
</dbReference>
<sequence>MTALIAALKNGVFMGADLSRLVICLYLFALGACVTVDAPPFPAEPALAASETQGEGDAAARIRADVAWLADDAREGRETGTQGYREAADYVAARMAGLGLEPGAKGGWMQEVPFVAGTPVLDAASLSVTSPDGALHKLESLKDFIIYPSLAADAFSIMQAPAVFIGFGVHAPEFGYDDFADVDVEGKVVVYFSGSPDIFDNESRAHFNSNSLKMKEASARGAIGAIMLTTTQDEQRTPWERRVANPNYSIMSWKWPDGRVDTSGANIEATAILHPQQAALLFKGAPVSYQAARAAADDAGGPVGGFDLAVRVFMTGAMKRSNLSSPNVVGLIPGSDPVLKNEYVILTAHLDHIGVNGRLVDEGKDGINNGAMDNATGVATMLEAALRFIEEGAPKRSVMIVAVTAEEKGLLGADYFAHFPTIGRGEMVANVNLDMPVMLHAFTDVIAFGAERSSIGPVMKAALKETGIALAPDPIPQLGIFTRSDHYRFVEQGVPSIFLWTGFANGGEEKFWDFYKNHYHKPSDDISQPILYDDLARFAEINYIIARAIADAPEKPVWNIGDFFGDLFAK</sequence>
<keyword evidence="3" id="KW-1185">Reference proteome</keyword>
<dbReference type="InterPro" id="IPR007484">
    <property type="entry name" value="Peptidase_M28"/>
</dbReference>
<dbReference type="SUPFAM" id="SSF53187">
    <property type="entry name" value="Zn-dependent exopeptidases"/>
    <property type="match status" value="1"/>
</dbReference>
<name>A0ABW1KZ69_9PROT</name>
<proteinExistence type="predicted"/>
<dbReference type="Gene3D" id="3.40.630.10">
    <property type="entry name" value="Zn peptidases"/>
    <property type="match status" value="1"/>
</dbReference>
<evidence type="ECO:0000313" key="3">
    <source>
        <dbReference type="Proteomes" id="UP001596116"/>
    </source>
</evidence>
<dbReference type="PANTHER" id="PTHR12147">
    <property type="entry name" value="METALLOPEPTIDASE M28 FAMILY MEMBER"/>
    <property type="match status" value="1"/>
</dbReference>
<organism evidence="2 3">
    <name type="scientific">Hyphococcus aureus</name>
    <dbReference type="NCBI Taxonomy" id="2666033"/>
    <lineage>
        <taxon>Bacteria</taxon>
        <taxon>Pseudomonadati</taxon>
        <taxon>Pseudomonadota</taxon>
        <taxon>Alphaproteobacteria</taxon>
        <taxon>Parvularculales</taxon>
        <taxon>Parvularculaceae</taxon>
        <taxon>Hyphococcus</taxon>
    </lineage>
</organism>
<reference evidence="2 3" key="1">
    <citation type="submission" date="2024-09" db="EMBL/GenBank/DDBJ databases">
        <authorList>
            <person name="Zhang Z.-H."/>
        </authorList>
    </citation>
    <scope>NUCLEOTIDE SEQUENCE [LARGE SCALE GENOMIC DNA]</scope>
    <source>
        <strain evidence="2 3">HHTR114</strain>
    </source>
</reference>